<gene>
    <name evidence="1" type="ORF">BCT74_06405</name>
</gene>
<protein>
    <submittedName>
        <fullName evidence="1">Uncharacterized protein</fullName>
    </submittedName>
</protein>
<proteinExistence type="predicted"/>
<comment type="caution">
    <text evidence="1">The sequence shown here is derived from an EMBL/GenBank/DDBJ whole genome shotgun (WGS) entry which is preliminary data.</text>
</comment>
<accession>A0A2N7ID78</accession>
<dbReference type="AlphaFoldDB" id="A0A2N7ID78"/>
<dbReference type="RefSeq" id="WP_102578673.1">
    <property type="nucleotide sequence ID" value="NZ_MCYL01000024.1"/>
</dbReference>
<sequence>MNQFLSKTQILSVSRISSEGWWLENTEEHVVKGTALGETFTQNLYTPSQIGMIARYDREQDKWSEEVEDMSWKPYWDINGQRFVIGEPDGEFPDKVIQEPPPEYDENTCTVLYRVEDGWKVFEILIDHTYYNEFGDEFIVSDINFELPANHSWIKPPLTQSRGRELYSPKLINGEWVSLIDYRGRVAYVKDRNADGLSDYEIRELGDVPDTHTLAEPNIYETWSDNKGWQYDIARHFPFKVEEEKVWRIGQLTQVINRIDQYEKDQNYPSELRTSPLTIEQYNLLLLDRKLLSDYPNIEGFPFCERPTLSGLAT</sequence>
<name>A0A2N7ID78_9VIBR</name>
<evidence type="ECO:0000313" key="2">
    <source>
        <dbReference type="Proteomes" id="UP000235746"/>
    </source>
</evidence>
<dbReference type="Proteomes" id="UP000235746">
    <property type="component" value="Unassembled WGS sequence"/>
</dbReference>
<evidence type="ECO:0000313" key="1">
    <source>
        <dbReference type="EMBL" id="PML54961.1"/>
    </source>
</evidence>
<organism evidence="1 2">
    <name type="scientific">Vibrio lentus</name>
    <dbReference type="NCBI Taxonomy" id="136468"/>
    <lineage>
        <taxon>Bacteria</taxon>
        <taxon>Pseudomonadati</taxon>
        <taxon>Pseudomonadota</taxon>
        <taxon>Gammaproteobacteria</taxon>
        <taxon>Vibrionales</taxon>
        <taxon>Vibrionaceae</taxon>
        <taxon>Vibrio</taxon>
    </lineage>
</organism>
<reference evidence="2" key="1">
    <citation type="submission" date="2016-07" db="EMBL/GenBank/DDBJ databases">
        <title>Nontailed viruses are major unrecognized killers of bacteria in the ocean.</title>
        <authorList>
            <person name="Kauffman K."/>
            <person name="Hussain F."/>
            <person name="Yang J."/>
            <person name="Arevalo P."/>
            <person name="Brown J."/>
            <person name="Cutler M."/>
            <person name="Kelly L."/>
            <person name="Polz M.F."/>
        </authorList>
    </citation>
    <scope>NUCLEOTIDE SEQUENCE [LARGE SCALE GENOMIC DNA]</scope>
    <source>
        <strain evidence="2">10N.261.51.B8</strain>
    </source>
</reference>
<dbReference type="EMBL" id="MCYL01000024">
    <property type="protein sequence ID" value="PML54961.1"/>
    <property type="molecule type" value="Genomic_DNA"/>
</dbReference>